<keyword evidence="5" id="KW-0819">tRNA processing</keyword>
<dbReference type="PANTHER" id="PTHR43453">
    <property type="entry name" value="RRNA METHYLASE-LIKE"/>
    <property type="match status" value="1"/>
</dbReference>
<dbReference type="GO" id="GO:0000049">
    <property type="term" value="F:tRNA binding"/>
    <property type="evidence" value="ECO:0007669"/>
    <property type="project" value="UniProtKB-KW"/>
</dbReference>
<evidence type="ECO:0000256" key="3">
    <source>
        <dbReference type="ARBA" id="ARBA00022679"/>
    </source>
</evidence>
<dbReference type="SUPFAM" id="SSF75217">
    <property type="entry name" value="alpha/beta knot"/>
    <property type="match status" value="1"/>
</dbReference>
<accession>A0AB34IV41</accession>
<dbReference type="EMBL" id="JBGBPQ010000018">
    <property type="protein sequence ID" value="KAL1507012.1"/>
    <property type="molecule type" value="Genomic_DNA"/>
</dbReference>
<keyword evidence="2" id="KW-0489">Methyltransferase</keyword>
<dbReference type="CDD" id="cd18092">
    <property type="entry name" value="SpoU-like_TrmH"/>
    <property type="match status" value="1"/>
</dbReference>
<dbReference type="Gene3D" id="3.40.1280.10">
    <property type="match status" value="1"/>
</dbReference>
<evidence type="ECO:0000256" key="1">
    <source>
        <dbReference type="ARBA" id="ARBA00022555"/>
    </source>
</evidence>
<name>A0AB34IV41_PRYPA</name>
<dbReference type="Pfam" id="PF00588">
    <property type="entry name" value="SpoU_methylase"/>
    <property type="match status" value="1"/>
</dbReference>
<dbReference type="InterPro" id="IPR033671">
    <property type="entry name" value="TrmH"/>
</dbReference>
<dbReference type="InterPro" id="IPR029028">
    <property type="entry name" value="Alpha/beta_knot_MTases"/>
</dbReference>
<dbReference type="GO" id="GO:0002938">
    <property type="term" value="P:tRNA guanine ribose methylation"/>
    <property type="evidence" value="ECO:0007669"/>
    <property type="project" value="TreeGrafter"/>
</dbReference>
<comment type="caution">
    <text evidence="8">The sequence shown here is derived from an EMBL/GenBank/DDBJ whole genome shotgun (WGS) entry which is preliminary data.</text>
</comment>
<evidence type="ECO:0000256" key="5">
    <source>
        <dbReference type="ARBA" id="ARBA00022694"/>
    </source>
</evidence>
<keyword evidence="4" id="KW-0949">S-adenosyl-L-methionine</keyword>
<evidence type="ECO:0000313" key="8">
    <source>
        <dbReference type="EMBL" id="KAL1507012.1"/>
    </source>
</evidence>
<evidence type="ECO:0000259" key="7">
    <source>
        <dbReference type="Pfam" id="PF00588"/>
    </source>
</evidence>
<evidence type="ECO:0000256" key="2">
    <source>
        <dbReference type="ARBA" id="ARBA00022603"/>
    </source>
</evidence>
<evidence type="ECO:0000256" key="6">
    <source>
        <dbReference type="ARBA" id="ARBA00022884"/>
    </source>
</evidence>
<keyword evidence="1" id="KW-0820">tRNA-binding</keyword>
<evidence type="ECO:0000256" key="4">
    <source>
        <dbReference type="ARBA" id="ARBA00022691"/>
    </source>
</evidence>
<dbReference type="PANTHER" id="PTHR43453:SF1">
    <property type="entry name" value="TRNA_RRNA METHYLTRANSFERASE SPOU TYPE DOMAIN-CONTAINING PROTEIN"/>
    <property type="match status" value="1"/>
</dbReference>
<sequence length="203" mass="22402">MASLRCVLENIENEANRASIVRSVEALGLLHVHEVRREERKGKRPRARLSTCDSEKWLRVHAHDSVGACVAQLRAEGFILCAAMAPVEASPGQGGQALDLGDLDFSRPVALVFGNERHGVSEEMRRACDSGFSIPMRGLVESLNVSVAASIALHWGRTERERILRSETDHDHSGESVQSLGDLNEEELKHLEAEYLQIATESK</sequence>
<protein>
    <recommendedName>
        <fullName evidence="7">tRNA/rRNA methyltransferase SpoU type domain-containing protein</fullName>
    </recommendedName>
</protein>
<keyword evidence="9" id="KW-1185">Reference proteome</keyword>
<organism evidence="8 9">
    <name type="scientific">Prymnesium parvum</name>
    <name type="common">Toxic golden alga</name>
    <dbReference type="NCBI Taxonomy" id="97485"/>
    <lineage>
        <taxon>Eukaryota</taxon>
        <taxon>Haptista</taxon>
        <taxon>Haptophyta</taxon>
        <taxon>Prymnesiophyceae</taxon>
        <taxon>Prymnesiales</taxon>
        <taxon>Prymnesiaceae</taxon>
        <taxon>Prymnesium</taxon>
    </lineage>
</organism>
<dbReference type="InterPro" id="IPR029026">
    <property type="entry name" value="tRNA_m1G_MTases_N"/>
</dbReference>
<dbReference type="AlphaFoldDB" id="A0AB34IV41"/>
<dbReference type="Proteomes" id="UP001515480">
    <property type="component" value="Unassembled WGS sequence"/>
</dbReference>
<dbReference type="InterPro" id="IPR001537">
    <property type="entry name" value="SpoU_MeTrfase"/>
</dbReference>
<keyword evidence="6" id="KW-0694">RNA-binding</keyword>
<feature type="domain" description="tRNA/rRNA methyltransferase SpoU type" evidence="7">
    <location>
        <begin position="4"/>
        <end position="154"/>
    </location>
</feature>
<dbReference type="GO" id="GO:0008173">
    <property type="term" value="F:RNA methyltransferase activity"/>
    <property type="evidence" value="ECO:0007669"/>
    <property type="project" value="InterPro"/>
</dbReference>
<gene>
    <name evidence="8" type="ORF">AB1Y20_007874</name>
</gene>
<reference evidence="8 9" key="1">
    <citation type="journal article" date="2024" name="Science">
        <title>Giant polyketide synthase enzymes in the biosynthesis of giant marine polyether toxins.</title>
        <authorList>
            <person name="Fallon T.R."/>
            <person name="Shende V.V."/>
            <person name="Wierzbicki I.H."/>
            <person name="Pendleton A.L."/>
            <person name="Watervoot N.F."/>
            <person name="Auber R.P."/>
            <person name="Gonzalez D.J."/>
            <person name="Wisecaver J.H."/>
            <person name="Moore B.S."/>
        </authorList>
    </citation>
    <scope>NUCLEOTIDE SEQUENCE [LARGE SCALE GENOMIC DNA]</scope>
    <source>
        <strain evidence="8 9">12B1</strain>
    </source>
</reference>
<evidence type="ECO:0000313" key="9">
    <source>
        <dbReference type="Proteomes" id="UP001515480"/>
    </source>
</evidence>
<keyword evidence="3" id="KW-0808">Transferase</keyword>
<proteinExistence type="predicted"/>